<feature type="domain" description="CCHC-type" evidence="2">
    <location>
        <begin position="19"/>
        <end position="32"/>
    </location>
</feature>
<keyword evidence="4" id="KW-1185">Reference proteome</keyword>
<dbReference type="Gene3D" id="4.10.60.10">
    <property type="entry name" value="Zinc finger, CCHC-type"/>
    <property type="match status" value="2"/>
</dbReference>
<keyword evidence="1" id="KW-0863">Zinc-finger</keyword>
<protein>
    <recommendedName>
        <fullName evidence="2">CCHC-type domain-containing protein</fullName>
    </recommendedName>
</protein>
<evidence type="ECO:0000256" key="1">
    <source>
        <dbReference type="PROSITE-ProRule" id="PRU00047"/>
    </source>
</evidence>
<dbReference type="SUPFAM" id="SSF57756">
    <property type="entry name" value="Retrovirus zinc finger-like domains"/>
    <property type="match status" value="1"/>
</dbReference>
<evidence type="ECO:0000313" key="4">
    <source>
        <dbReference type="Proteomes" id="UP001168877"/>
    </source>
</evidence>
<evidence type="ECO:0000313" key="3">
    <source>
        <dbReference type="EMBL" id="KAK0596061.1"/>
    </source>
</evidence>
<proteinExistence type="predicted"/>
<dbReference type="InterPro" id="IPR036875">
    <property type="entry name" value="Znf_CCHC_sf"/>
</dbReference>
<dbReference type="InterPro" id="IPR001878">
    <property type="entry name" value="Znf_CCHC"/>
</dbReference>
<dbReference type="Pfam" id="PF00098">
    <property type="entry name" value="zf-CCHC"/>
    <property type="match status" value="2"/>
</dbReference>
<comment type="caution">
    <text evidence="3">The sequence shown here is derived from an EMBL/GenBank/DDBJ whole genome shotgun (WGS) entry which is preliminary data.</text>
</comment>
<gene>
    <name evidence="3" type="ORF">LWI29_012478</name>
</gene>
<accession>A0AA39SMS5</accession>
<feature type="domain" description="CCHC-type" evidence="2">
    <location>
        <begin position="37"/>
        <end position="51"/>
    </location>
</feature>
<dbReference type="SMART" id="SM00343">
    <property type="entry name" value="ZnF_C2HC"/>
    <property type="match status" value="2"/>
</dbReference>
<dbReference type="GO" id="GO:0008270">
    <property type="term" value="F:zinc ion binding"/>
    <property type="evidence" value="ECO:0007669"/>
    <property type="project" value="UniProtKB-KW"/>
</dbReference>
<dbReference type="Proteomes" id="UP001168877">
    <property type="component" value="Unassembled WGS sequence"/>
</dbReference>
<reference evidence="3" key="1">
    <citation type="journal article" date="2022" name="Plant J.">
        <title>Strategies of tolerance reflected in two North American maple genomes.</title>
        <authorList>
            <person name="McEvoy S.L."/>
            <person name="Sezen U.U."/>
            <person name="Trouern-Trend A."/>
            <person name="McMahon S.M."/>
            <person name="Schaberg P.G."/>
            <person name="Yang J."/>
            <person name="Wegrzyn J.L."/>
            <person name="Swenson N.G."/>
        </authorList>
    </citation>
    <scope>NUCLEOTIDE SEQUENCE</scope>
    <source>
        <strain evidence="3">NS2018</strain>
    </source>
</reference>
<organism evidence="3 4">
    <name type="scientific">Acer saccharum</name>
    <name type="common">Sugar maple</name>
    <dbReference type="NCBI Taxonomy" id="4024"/>
    <lineage>
        <taxon>Eukaryota</taxon>
        <taxon>Viridiplantae</taxon>
        <taxon>Streptophyta</taxon>
        <taxon>Embryophyta</taxon>
        <taxon>Tracheophyta</taxon>
        <taxon>Spermatophyta</taxon>
        <taxon>Magnoliopsida</taxon>
        <taxon>eudicotyledons</taxon>
        <taxon>Gunneridae</taxon>
        <taxon>Pentapetalae</taxon>
        <taxon>rosids</taxon>
        <taxon>malvids</taxon>
        <taxon>Sapindales</taxon>
        <taxon>Sapindaceae</taxon>
        <taxon>Hippocastanoideae</taxon>
        <taxon>Acereae</taxon>
        <taxon>Acer</taxon>
    </lineage>
</organism>
<dbReference type="AlphaFoldDB" id="A0AA39SMS5"/>
<evidence type="ECO:0000259" key="2">
    <source>
        <dbReference type="PROSITE" id="PS50158"/>
    </source>
</evidence>
<keyword evidence="1" id="KW-0479">Metal-binding</keyword>
<keyword evidence="1" id="KW-0862">Zinc</keyword>
<dbReference type="EMBL" id="JAUESC010000004">
    <property type="protein sequence ID" value="KAK0596061.1"/>
    <property type="molecule type" value="Genomic_DNA"/>
</dbReference>
<dbReference type="PROSITE" id="PS50158">
    <property type="entry name" value="ZF_CCHC"/>
    <property type="match status" value="2"/>
</dbReference>
<sequence length="95" mass="10525">MASAAYGKGKGKDMRKVQCFSCMEYGHIAANCAKKSCNYCKKQGHFIKECPTRPQNRQVTLPACTPEMFEQIKPVLSALRLLGPDVGREDTREGA</sequence>
<reference evidence="3" key="2">
    <citation type="submission" date="2023-06" db="EMBL/GenBank/DDBJ databases">
        <authorList>
            <person name="Swenson N.G."/>
            <person name="Wegrzyn J.L."/>
            <person name="Mcevoy S.L."/>
        </authorList>
    </citation>
    <scope>NUCLEOTIDE SEQUENCE</scope>
    <source>
        <strain evidence="3">NS2018</strain>
        <tissue evidence="3">Leaf</tissue>
    </source>
</reference>
<dbReference type="GO" id="GO:0003676">
    <property type="term" value="F:nucleic acid binding"/>
    <property type="evidence" value="ECO:0007669"/>
    <property type="project" value="InterPro"/>
</dbReference>
<name>A0AA39SMS5_ACESA</name>